<protein>
    <recommendedName>
        <fullName evidence="1">Arrestin-like N-terminal domain-containing protein</fullName>
    </recommendedName>
</protein>
<dbReference type="Pfam" id="PF00339">
    <property type="entry name" value="Arrestin_N"/>
    <property type="match status" value="1"/>
</dbReference>
<accession>A0A1Q2ZVI0</accession>
<organism evidence="2 3">
    <name type="scientific">Zygosaccharomyces rouxii</name>
    <dbReference type="NCBI Taxonomy" id="4956"/>
    <lineage>
        <taxon>Eukaryota</taxon>
        <taxon>Fungi</taxon>
        <taxon>Dikarya</taxon>
        <taxon>Ascomycota</taxon>
        <taxon>Saccharomycotina</taxon>
        <taxon>Saccharomycetes</taxon>
        <taxon>Saccharomycetales</taxon>
        <taxon>Saccharomycetaceae</taxon>
        <taxon>Zygosaccharomyces</taxon>
    </lineage>
</organism>
<dbReference type="CDD" id="cd22952">
    <property type="entry name" value="ART10-like"/>
    <property type="match status" value="1"/>
</dbReference>
<dbReference type="InterPro" id="IPR014752">
    <property type="entry name" value="Arrestin-like_C"/>
</dbReference>
<proteinExistence type="predicted"/>
<evidence type="ECO:0000313" key="3">
    <source>
        <dbReference type="Proteomes" id="UP000187013"/>
    </source>
</evidence>
<gene>
    <name evidence="2" type="ORF">ZYGR_0H03670</name>
</gene>
<name>A0A1Q2ZVI0_ZYGRO</name>
<dbReference type="OMA" id="YSFKTCT"/>
<dbReference type="Proteomes" id="UP000187013">
    <property type="component" value="Unassembled WGS sequence"/>
</dbReference>
<dbReference type="EMBL" id="BDGX01000008">
    <property type="protein sequence ID" value="GAV47522.1"/>
    <property type="molecule type" value="Genomic_DNA"/>
</dbReference>
<evidence type="ECO:0000259" key="1">
    <source>
        <dbReference type="Pfam" id="PF00339"/>
    </source>
</evidence>
<comment type="caution">
    <text evidence="2">The sequence shown here is derived from an EMBL/GenBank/DDBJ whole genome shotgun (WGS) entry which is preliminary data.</text>
</comment>
<feature type="domain" description="Arrestin-like N-terminal" evidence="1">
    <location>
        <begin position="9"/>
        <end position="129"/>
    </location>
</feature>
<dbReference type="OrthoDB" id="3365616at2759"/>
<dbReference type="eggNOG" id="ENOG502QWIY">
    <property type="taxonomic scope" value="Eukaryota"/>
</dbReference>
<dbReference type="Gene3D" id="2.60.40.640">
    <property type="match status" value="1"/>
</dbReference>
<sequence>MSPQIKLYLNPPKNNQYYSNHDHISGSVSVDFGKPVSIKQINVSFKGFIETMTKIDPVVMRNQAALMSPMQDAKTIHTLVNIGQKVFPPENVLSAIEGDLKPFQLKEGVHEYEFQLPKVPKKPKCLSSHTKGLMTYLDKDRVRLPPSFNNDWKNMLRFDNLDLFFYSFGKILYMVEVQIELGKPKSWYRPFEKVLTEIQLVEFIPQSKDLTFKLDDKPSKEVLESFKNSNGEQEEKTSNKLQTEKATVPTNAPLVDVMTQKPDVRVYRSTYKIGLPDDDSVMWLEARSPNLRRTFRGDPIFAGGSGKFDDIYIVMMGDKALIDRLRVIPTRVQLNLLETVTYLSQGVANQNVSSLKLAEDRIPLEKRSTVLKNSWGRYVQFSSSNPNQCKWECELRLKNHPNLKKLKFNEEDYRHRGNRLYSFKSCSIKRIFSFQLLVDWDIVGFKRQSEIIVDPIQVFADRNGRNQEEALPLYVPPPSYTESTQY</sequence>
<dbReference type="InterPro" id="IPR011021">
    <property type="entry name" value="Arrestin-like_N"/>
</dbReference>
<evidence type="ECO:0000313" key="2">
    <source>
        <dbReference type="EMBL" id="GAV47522.1"/>
    </source>
</evidence>
<dbReference type="AlphaFoldDB" id="A0A1Q2ZVI0"/>
<reference evidence="2 3" key="1">
    <citation type="submission" date="2016-08" db="EMBL/GenBank/DDBJ databases">
        <title>Draft genome sequence of allopolyploid Zygosaccharomyces rouxii.</title>
        <authorList>
            <person name="Watanabe J."/>
            <person name="Uehara K."/>
            <person name="Mogi Y."/>
            <person name="Tsukioka Y."/>
        </authorList>
    </citation>
    <scope>NUCLEOTIDE SEQUENCE [LARGE SCALE GENOMIC DNA]</scope>
    <source>
        <strain evidence="2 3">NBRC 110957</strain>
    </source>
</reference>